<dbReference type="OrthoDB" id="20872at2759"/>
<dbReference type="Gene3D" id="1.25.40.10">
    <property type="entry name" value="Tetratricopeptide repeat domain"/>
    <property type="match status" value="1"/>
</dbReference>
<name>A0A9P4L8P5_9PLEO</name>
<dbReference type="Pfam" id="PF00931">
    <property type="entry name" value="NB-ARC"/>
    <property type="match status" value="1"/>
</dbReference>
<dbReference type="Pfam" id="PF06985">
    <property type="entry name" value="HET"/>
    <property type="match status" value="1"/>
</dbReference>
<dbReference type="PANTHER" id="PTHR10622">
    <property type="entry name" value="HET DOMAIN-CONTAINING PROTEIN"/>
    <property type="match status" value="1"/>
</dbReference>
<evidence type="ECO:0000259" key="2">
    <source>
        <dbReference type="Pfam" id="PF06985"/>
    </source>
</evidence>
<dbReference type="InterPro" id="IPR011990">
    <property type="entry name" value="TPR-like_helical_dom_sf"/>
</dbReference>
<organism evidence="3 4">
    <name type="scientific">Cucurbitaria berberidis CBS 394.84</name>
    <dbReference type="NCBI Taxonomy" id="1168544"/>
    <lineage>
        <taxon>Eukaryota</taxon>
        <taxon>Fungi</taxon>
        <taxon>Dikarya</taxon>
        <taxon>Ascomycota</taxon>
        <taxon>Pezizomycotina</taxon>
        <taxon>Dothideomycetes</taxon>
        <taxon>Pleosporomycetidae</taxon>
        <taxon>Pleosporales</taxon>
        <taxon>Pleosporineae</taxon>
        <taxon>Cucurbitariaceae</taxon>
        <taxon>Cucurbitaria</taxon>
    </lineage>
</organism>
<dbReference type="InterPro" id="IPR002182">
    <property type="entry name" value="NB-ARC"/>
</dbReference>
<feature type="domain" description="NB-ARC" evidence="1">
    <location>
        <begin position="289"/>
        <end position="460"/>
    </location>
</feature>
<comment type="caution">
    <text evidence="3">The sequence shown here is derived from an EMBL/GenBank/DDBJ whole genome shotgun (WGS) entry which is preliminary data.</text>
</comment>
<reference evidence="3" key="1">
    <citation type="submission" date="2020-01" db="EMBL/GenBank/DDBJ databases">
        <authorList>
            <consortium name="DOE Joint Genome Institute"/>
            <person name="Haridas S."/>
            <person name="Albert R."/>
            <person name="Binder M."/>
            <person name="Bloem J."/>
            <person name="Labutti K."/>
            <person name="Salamov A."/>
            <person name="Andreopoulos B."/>
            <person name="Baker S.E."/>
            <person name="Barry K."/>
            <person name="Bills G."/>
            <person name="Bluhm B.H."/>
            <person name="Cannon C."/>
            <person name="Castanera R."/>
            <person name="Culley D.E."/>
            <person name="Daum C."/>
            <person name="Ezra D."/>
            <person name="Gonzalez J.B."/>
            <person name="Henrissat B."/>
            <person name="Kuo A."/>
            <person name="Liang C."/>
            <person name="Lipzen A."/>
            <person name="Lutzoni F."/>
            <person name="Magnuson J."/>
            <person name="Mondo S."/>
            <person name="Nolan M."/>
            <person name="Ohm R."/>
            <person name="Pangilinan J."/>
            <person name="Park H.-J."/>
            <person name="Ramirez L."/>
            <person name="Alfaro M."/>
            <person name="Sun H."/>
            <person name="Tritt A."/>
            <person name="Yoshinaga Y."/>
            <person name="Zwiers L.-H."/>
            <person name="Turgeon B.G."/>
            <person name="Goodwin S.B."/>
            <person name="Spatafora J.W."/>
            <person name="Crous P.W."/>
            <person name="Grigoriev I.V."/>
        </authorList>
    </citation>
    <scope>NUCLEOTIDE SEQUENCE</scope>
    <source>
        <strain evidence="3">CBS 394.84</strain>
    </source>
</reference>
<evidence type="ECO:0000259" key="1">
    <source>
        <dbReference type="Pfam" id="PF00931"/>
    </source>
</evidence>
<protein>
    <submittedName>
        <fullName evidence="3">HET-domain-containing protein</fullName>
    </submittedName>
</protein>
<dbReference type="PANTHER" id="PTHR10622:SF11">
    <property type="entry name" value="HET-DOMAIN-CONTAINING PROTEIN"/>
    <property type="match status" value="1"/>
</dbReference>
<dbReference type="GeneID" id="63852186"/>
<proteinExistence type="predicted"/>
<keyword evidence="4" id="KW-1185">Reference proteome</keyword>
<evidence type="ECO:0000313" key="3">
    <source>
        <dbReference type="EMBL" id="KAF1845557.1"/>
    </source>
</evidence>
<sequence length="825" mass="92977">MRLLKIEDDGKLSLTKDLIGDDDIVPAYAILSHTWQEDQEVTFDDFINDAGKSKTGYDKLRFCAQQAERDGLRYFWVDTCCINKVNAVELQDAINSMFRWYRDATRCYVFLSDVSATKREANSASFIFTWEPAFRRSRWFTRGWTLQELLAPRNVTFFSREGKQLGDREKLKQLINEITGMPIPAVLGVSLDDFSVDERLSWTERRNTTRKEDKAYSLLGIFGIYLPLIYGEGQENAFRRLRKGIEEHLAESSQQRPPPPLTDGVHKSAHKTSYYIPFPKNRYFVGRTNELDVLKQSLLEGQDCQKMSIVGLGGTGKTQIALQIAYMFKETLSGCSIFWMPAVSMETFEQACKEIAVSLHLVQAGDGDEDAKELVKEHLSAEQAGRWLLVLDNADDRDIVFGTGQSRGIVDYLPESERGTTLFTTRTQGVAVSLTRGDVLELGSMTLPDATHFLEKSLIKKDLICDTAATTELLGELTCLPLAIAQAAAYLNLNRTSITKYLRLLKSTEQDTVGLMSKEFRDNTRYRGSANAVATTWIVSFTQLRERDTEAAKLLEFMSCIEWKAIPRSLLPTVRPKERMDEAIGTLCGYSFVSRREDDSLEGAEGEEEWYDLHRLVHLATRIWTNKHGDAAGVTGEVIKHVAKVFPHGAWANRAVWRAYMPHALRLLDTKQGSNVKEKAELICRVGRCLTTDGRIGEAVKWLEESCSLRSELDEDDPYRLKSQHALASAYEADGQVKKAITILEIVVAVKEKVLDKENPNLLASQHELASAYEADGQVKKAVALLEYVVDIKARTLRADHPSRLISIEVLEEMCAELKVDSASV</sequence>
<dbReference type="RefSeq" id="XP_040788120.1">
    <property type="nucleotide sequence ID" value="XM_040934935.1"/>
</dbReference>
<dbReference type="Gene3D" id="3.40.50.300">
    <property type="entry name" value="P-loop containing nucleotide triphosphate hydrolases"/>
    <property type="match status" value="1"/>
</dbReference>
<gene>
    <name evidence="3" type="ORF">K460DRAFT_376960</name>
</gene>
<dbReference type="InterPro" id="IPR010730">
    <property type="entry name" value="HET"/>
</dbReference>
<evidence type="ECO:0000313" key="4">
    <source>
        <dbReference type="Proteomes" id="UP000800039"/>
    </source>
</evidence>
<dbReference type="GO" id="GO:0043531">
    <property type="term" value="F:ADP binding"/>
    <property type="evidence" value="ECO:0007669"/>
    <property type="project" value="InterPro"/>
</dbReference>
<dbReference type="Proteomes" id="UP000800039">
    <property type="component" value="Unassembled WGS sequence"/>
</dbReference>
<dbReference type="SUPFAM" id="SSF48452">
    <property type="entry name" value="TPR-like"/>
    <property type="match status" value="1"/>
</dbReference>
<dbReference type="Pfam" id="PF13424">
    <property type="entry name" value="TPR_12"/>
    <property type="match status" value="1"/>
</dbReference>
<accession>A0A9P4L8P5</accession>
<dbReference type="AlphaFoldDB" id="A0A9P4L8P5"/>
<dbReference type="InterPro" id="IPR027417">
    <property type="entry name" value="P-loop_NTPase"/>
</dbReference>
<dbReference type="SUPFAM" id="SSF52540">
    <property type="entry name" value="P-loop containing nucleoside triphosphate hydrolases"/>
    <property type="match status" value="1"/>
</dbReference>
<dbReference type="EMBL" id="ML976616">
    <property type="protein sequence ID" value="KAF1845557.1"/>
    <property type="molecule type" value="Genomic_DNA"/>
</dbReference>
<feature type="domain" description="Heterokaryon incompatibility" evidence="2">
    <location>
        <begin position="28"/>
        <end position="148"/>
    </location>
</feature>